<dbReference type="PATRIC" id="fig|699431.3.peg.2876"/>
<comment type="caution">
    <text evidence="2">The sequence shown here is derived from an EMBL/GenBank/DDBJ whole genome shotgun (WGS) entry which is preliminary data.</text>
</comment>
<evidence type="ECO:0008006" key="4">
    <source>
        <dbReference type="Google" id="ProtNLM"/>
    </source>
</evidence>
<dbReference type="InterPro" id="IPR052965">
    <property type="entry name" value="Pigment-catalase-like"/>
</dbReference>
<accession>A0A0P7GRV3</accession>
<dbReference type="InterPro" id="IPR012347">
    <property type="entry name" value="Ferritin-like"/>
</dbReference>
<organism evidence="2 3">
    <name type="scientific">Halolamina pelagica</name>
    <dbReference type="NCBI Taxonomy" id="699431"/>
    <lineage>
        <taxon>Archaea</taxon>
        <taxon>Methanobacteriati</taxon>
        <taxon>Methanobacteriota</taxon>
        <taxon>Stenosarchaea group</taxon>
        <taxon>Halobacteria</taxon>
        <taxon>Halobacteriales</taxon>
        <taxon>Haloferacaceae</taxon>
    </lineage>
</organism>
<reference evidence="3" key="1">
    <citation type="submission" date="2013-11" db="EMBL/GenBank/DDBJ databases">
        <authorList>
            <person name="Hoang H.T."/>
            <person name="Killian M.L."/>
            <person name="Madson D.M."/>
            <person name="Arruda P.H.E."/>
            <person name="Sun D."/>
            <person name="Schwartz K.J."/>
            <person name="Yoon K."/>
        </authorList>
    </citation>
    <scope>NUCLEOTIDE SEQUENCE [LARGE SCALE GENOMIC DNA]</scope>
    <source>
        <strain evidence="3">CDK2</strain>
    </source>
</reference>
<dbReference type="SUPFAM" id="SSF47240">
    <property type="entry name" value="Ferritin-like"/>
    <property type="match status" value="2"/>
</dbReference>
<sequence>MSEFGKLLYGYRPSTEVEMFPTNSGGDDDSQRTRRGFIGAVAAASAVGLAGCSGGDGTETATDEPMSTMTETMTPTEEPTEEPTATPQPAAPDVPTLNYALTLEHLENVFYRDGLETFSDDELMNADALSSFNETIRMQVPEYLRTVGAHEQAHVDSLTATIEDLNGEPIPEGEYEFGYETPSEFFEVGMALENTGVAAYAGAAPTVVNNDLLTVAAGIHSVEARHAAFLNLVNDRAPFPSAVDEAKSVDEVLEIAGQFVTSEVDPGAYELDEERPTHDRKAENDTSDVDVLNYALTLEHLENAFYRDGLAGFTDEELMNADVLSDYGTTVQEKVPGHLAMVGEHEAAHVSALTDTVEQLGGTPVEEANYDFGYETPSEFLGVAKALENTGVAAYKGAAGTVSADAVFEAAISIHSVEARHASFLNELNVESPFPAGVDEPKTMAEVQEIAGQFIVE</sequence>
<feature type="compositionally biased region" description="Low complexity" evidence="1">
    <location>
        <begin position="63"/>
        <end position="92"/>
    </location>
</feature>
<evidence type="ECO:0000256" key="1">
    <source>
        <dbReference type="SAM" id="MobiDB-lite"/>
    </source>
</evidence>
<gene>
    <name evidence="2" type="ORF">SY89_02814</name>
</gene>
<keyword evidence="3" id="KW-1185">Reference proteome</keyword>
<protein>
    <recommendedName>
        <fullName evidence="4">Ferritin-like domain-containing protein</fullName>
    </recommendedName>
</protein>
<name>A0A0P7GRV3_9EURY</name>
<dbReference type="STRING" id="699431.SY89_02814"/>
<dbReference type="EMBL" id="LGUC01000001">
    <property type="protein sequence ID" value="KPN32056.1"/>
    <property type="molecule type" value="Genomic_DNA"/>
</dbReference>
<evidence type="ECO:0000313" key="2">
    <source>
        <dbReference type="EMBL" id="KPN32056.1"/>
    </source>
</evidence>
<dbReference type="Proteomes" id="UP000050535">
    <property type="component" value="Unassembled WGS sequence"/>
</dbReference>
<feature type="region of interest" description="Disordered" evidence="1">
    <location>
        <begin position="52"/>
        <end position="92"/>
    </location>
</feature>
<dbReference type="InterPro" id="IPR009078">
    <property type="entry name" value="Ferritin-like_SF"/>
</dbReference>
<dbReference type="Pfam" id="PF13668">
    <property type="entry name" value="Ferritin_2"/>
    <property type="match status" value="2"/>
</dbReference>
<dbReference type="PANTHER" id="PTHR31694:SF26">
    <property type="entry name" value="OS05G0151100 PROTEIN"/>
    <property type="match status" value="1"/>
</dbReference>
<proteinExistence type="predicted"/>
<dbReference type="AlphaFoldDB" id="A0A0P7GRV3"/>
<dbReference type="CDD" id="cd00657">
    <property type="entry name" value="Ferritin_like"/>
    <property type="match status" value="1"/>
</dbReference>
<dbReference type="PANTHER" id="PTHR31694">
    <property type="entry name" value="DESICCATION-LIKE PROTEIN"/>
    <property type="match status" value="1"/>
</dbReference>
<evidence type="ECO:0000313" key="3">
    <source>
        <dbReference type="Proteomes" id="UP000050535"/>
    </source>
</evidence>
<dbReference type="Gene3D" id="1.20.1260.10">
    <property type="match status" value="2"/>
</dbReference>